<dbReference type="EMBL" id="JARPOI010000013">
    <property type="protein sequence ID" value="KAJ9163490.1"/>
    <property type="molecule type" value="Genomic_DNA"/>
</dbReference>
<dbReference type="PANTHER" id="PTHR37610">
    <property type="entry name" value="CCHC-TYPE DOMAIN-CONTAINING PROTEIN"/>
    <property type="match status" value="1"/>
</dbReference>
<accession>A0ABQ9LA09</accession>
<reference evidence="2" key="1">
    <citation type="journal article" date="2023" name="Plant Biotechnol. J.">
        <title>Chromosome-level wild Hevea brasiliensis genome provides new tools for genomic-assisted breeding and valuable loci to elevate rubber yield.</title>
        <authorList>
            <person name="Cheng H."/>
            <person name="Song X."/>
            <person name="Hu Y."/>
            <person name="Wu T."/>
            <person name="Yang Q."/>
            <person name="An Z."/>
            <person name="Feng S."/>
            <person name="Deng Z."/>
            <person name="Wu W."/>
            <person name="Zeng X."/>
            <person name="Tu M."/>
            <person name="Wang X."/>
            <person name="Huang H."/>
        </authorList>
    </citation>
    <scope>NUCLEOTIDE SEQUENCE</scope>
    <source>
        <strain evidence="2">MT/VB/25A 57/8</strain>
    </source>
</reference>
<dbReference type="Proteomes" id="UP001174677">
    <property type="component" value="Chromosome 13"/>
</dbReference>
<name>A0ABQ9LA09_HEVBR</name>
<gene>
    <name evidence="2" type="ORF">P3X46_023152</name>
</gene>
<protein>
    <recommendedName>
        <fullName evidence="1">Retrotransposon Copia-like N-terminal domain-containing protein</fullName>
    </recommendedName>
</protein>
<feature type="domain" description="Retrotransposon Copia-like N-terminal" evidence="1">
    <location>
        <begin position="34"/>
        <end position="80"/>
    </location>
</feature>
<dbReference type="PANTHER" id="PTHR37610:SF94">
    <property type="entry name" value="RETROTRANSPOSON COPIA-LIKE N-TERMINAL DOMAIN-CONTAINING PROTEIN"/>
    <property type="match status" value="1"/>
</dbReference>
<comment type="caution">
    <text evidence="2">The sequence shown here is derived from an EMBL/GenBank/DDBJ whole genome shotgun (WGS) entry which is preliminary data.</text>
</comment>
<evidence type="ECO:0000259" key="1">
    <source>
        <dbReference type="Pfam" id="PF14244"/>
    </source>
</evidence>
<evidence type="ECO:0000313" key="2">
    <source>
        <dbReference type="EMBL" id="KAJ9163490.1"/>
    </source>
</evidence>
<keyword evidence="3" id="KW-1185">Reference proteome</keyword>
<dbReference type="Pfam" id="PF14244">
    <property type="entry name" value="Retrotran_gag_3"/>
    <property type="match status" value="1"/>
</dbReference>
<dbReference type="InterPro" id="IPR029472">
    <property type="entry name" value="Copia-like_N"/>
</dbReference>
<organism evidence="2 3">
    <name type="scientific">Hevea brasiliensis</name>
    <name type="common">Para rubber tree</name>
    <name type="synonym">Siphonia brasiliensis</name>
    <dbReference type="NCBI Taxonomy" id="3981"/>
    <lineage>
        <taxon>Eukaryota</taxon>
        <taxon>Viridiplantae</taxon>
        <taxon>Streptophyta</taxon>
        <taxon>Embryophyta</taxon>
        <taxon>Tracheophyta</taxon>
        <taxon>Spermatophyta</taxon>
        <taxon>Magnoliopsida</taxon>
        <taxon>eudicotyledons</taxon>
        <taxon>Gunneridae</taxon>
        <taxon>Pentapetalae</taxon>
        <taxon>rosids</taxon>
        <taxon>fabids</taxon>
        <taxon>Malpighiales</taxon>
        <taxon>Euphorbiaceae</taxon>
        <taxon>Crotonoideae</taxon>
        <taxon>Micrandreae</taxon>
        <taxon>Hevea</taxon>
    </lineage>
</organism>
<sequence length="125" mass="14177">MTDSQNSSHSSDSVGTVTHACNPSEDISLPYYLHHSKDHSSVIVTPELTSNNFASWRRSFLLAISTRNKQGFLDGSILKPTPKDPLYLSWVQCNYLLMARCSGQFHLQLLLLCSTWRMQNKFGRN</sequence>
<proteinExistence type="predicted"/>
<evidence type="ECO:0000313" key="3">
    <source>
        <dbReference type="Proteomes" id="UP001174677"/>
    </source>
</evidence>